<dbReference type="Pfam" id="PF00026">
    <property type="entry name" value="Asp"/>
    <property type="match status" value="1"/>
</dbReference>
<comment type="similarity">
    <text evidence="1 3">Belongs to the peptidase A1 family.</text>
</comment>
<dbReference type="InterPro" id="IPR033121">
    <property type="entry name" value="PEPTIDASE_A1"/>
</dbReference>
<dbReference type="AlphaFoldDB" id="A0A1Y2B795"/>
<dbReference type="InterPro" id="IPR001969">
    <property type="entry name" value="Aspartic_peptidase_AS"/>
</dbReference>
<evidence type="ECO:0000313" key="6">
    <source>
        <dbReference type="EMBL" id="ORY30709.1"/>
    </source>
</evidence>
<dbReference type="PANTHER" id="PTHR47966:SF51">
    <property type="entry name" value="BETA-SITE APP-CLEAVING ENZYME, ISOFORM A-RELATED"/>
    <property type="match status" value="1"/>
</dbReference>
<reference evidence="6 7" key="1">
    <citation type="submission" date="2016-07" db="EMBL/GenBank/DDBJ databases">
        <title>Pervasive Adenine N6-methylation of Active Genes in Fungi.</title>
        <authorList>
            <consortium name="DOE Joint Genome Institute"/>
            <person name="Mondo S.J."/>
            <person name="Dannebaum R.O."/>
            <person name="Kuo R.C."/>
            <person name="Labutti K."/>
            <person name="Haridas S."/>
            <person name="Kuo A."/>
            <person name="Salamov A."/>
            <person name="Ahrendt S.R."/>
            <person name="Lipzen A."/>
            <person name="Sullivan W."/>
            <person name="Andreopoulos W.B."/>
            <person name="Clum A."/>
            <person name="Lindquist E."/>
            <person name="Daum C."/>
            <person name="Ramamoorthy G.K."/>
            <person name="Gryganskyi A."/>
            <person name="Culley D."/>
            <person name="Magnuson J.K."/>
            <person name="James T.Y."/>
            <person name="O'Malley M.A."/>
            <person name="Stajich J.E."/>
            <person name="Spatafora J.W."/>
            <person name="Visel A."/>
            <person name="Grigoriev I.V."/>
        </authorList>
    </citation>
    <scope>NUCLEOTIDE SEQUENCE [LARGE SCALE GENOMIC DNA]</scope>
    <source>
        <strain evidence="6 7">JEL800</strain>
    </source>
</reference>
<comment type="caution">
    <text evidence="6">The sequence shown here is derived from an EMBL/GenBank/DDBJ whole genome shotgun (WGS) entry which is preliminary data.</text>
</comment>
<evidence type="ECO:0000256" key="3">
    <source>
        <dbReference type="RuleBase" id="RU000454"/>
    </source>
</evidence>
<evidence type="ECO:0000256" key="4">
    <source>
        <dbReference type="SAM" id="SignalP"/>
    </source>
</evidence>
<keyword evidence="7" id="KW-1185">Reference proteome</keyword>
<dbReference type="InterPro" id="IPR021109">
    <property type="entry name" value="Peptidase_aspartic_dom_sf"/>
</dbReference>
<keyword evidence="3" id="KW-0378">Hydrolase</keyword>
<dbReference type="OrthoDB" id="2149309at2759"/>
<gene>
    <name evidence="6" type="ORF">BCR33DRAFT_724249</name>
</gene>
<dbReference type="SUPFAM" id="SSF50630">
    <property type="entry name" value="Acid proteases"/>
    <property type="match status" value="1"/>
</dbReference>
<dbReference type="CDD" id="cd05471">
    <property type="entry name" value="pepsin_like"/>
    <property type="match status" value="1"/>
</dbReference>
<keyword evidence="4" id="KW-0732">Signal</keyword>
<organism evidence="6 7">
    <name type="scientific">Rhizoclosmatium globosum</name>
    <dbReference type="NCBI Taxonomy" id="329046"/>
    <lineage>
        <taxon>Eukaryota</taxon>
        <taxon>Fungi</taxon>
        <taxon>Fungi incertae sedis</taxon>
        <taxon>Chytridiomycota</taxon>
        <taxon>Chytridiomycota incertae sedis</taxon>
        <taxon>Chytridiomycetes</taxon>
        <taxon>Chytridiales</taxon>
        <taxon>Chytriomycetaceae</taxon>
        <taxon>Rhizoclosmatium</taxon>
    </lineage>
</organism>
<evidence type="ECO:0000259" key="5">
    <source>
        <dbReference type="PROSITE" id="PS51767"/>
    </source>
</evidence>
<dbReference type="Proteomes" id="UP000193642">
    <property type="component" value="Unassembled WGS sequence"/>
</dbReference>
<dbReference type="PROSITE" id="PS00141">
    <property type="entry name" value="ASP_PROTEASE"/>
    <property type="match status" value="2"/>
</dbReference>
<evidence type="ECO:0000256" key="2">
    <source>
        <dbReference type="ARBA" id="ARBA00022750"/>
    </source>
</evidence>
<feature type="chain" id="PRO_5012146763" evidence="4">
    <location>
        <begin position="19"/>
        <end position="411"/>
    </location>
</feature>
<proteinExistence type="inferred from homology"/>
<dbReference type="GO" id="GO:0004190">
    <property type="term" value="F:aspartic-type endopeptidase activity"/>
    <property type="evidence" value="ECO:0007669"/>
    <property type="project" value="UniProtKB-KW"/>
</dbReference>
<dbReference type="InterPro" id="IPR001461">
    <property type="entry name" value="Aspartic_peptidase_A1"/>
</dbReference>
<dbReference type="Gene3D" id="2.40.70.10">
    <property type="entry name" value="Acid Proteases"/>
    <property type="match status" value="2"/>
</dbReference>
<name>A0A1Y2B795_9FUNG</name>
<feature type="domain" description="Peptidase A1" evidence="5">
    <location>
        <begin position="40"/>
        <end position="348"/>
    </location>
</feature>
<accession>A0A1Y2B795</accession>
<evidence type="ECO:0000256" key="1">
    <source>
        <dbReference type="ARBA" id="ARBA00007447"/>
    </source>
</evidence>
<dbReference type="PANTHER" id="PTHR47966">
    <property type="entry name" value="BETA-SITE APP-CLEAVING ENZYME, ISOFORM A-RELATED"/>
    <property type="match status" value="1"/>
</dbReference>
<keyword evidence="2 3" id="KW-0064">Aspartyl protease</keyword>
<protein>
    <submittedName>
        <fullName evidence="6">Acid protease</fullName>
    </submittedName>
</protein>
<dbReference type="GO" id="GO:0006508">
    <property type="term" value="P:proteolysis"/>
    <property type="evidence" value="ECO:0007669"/>
    <property type="project" value="UniProtKB-KW"/>
</dbReference>
<evidence type="ECO:0000313" key="7">
    <source>
        <dbReference type="Proteomes" id="UP000193642"/>
    </source>
</evidence>
<dbReference type="EMBL" id="MCGO01000081">
    <property type="protein sequence ID" value="ORY30709.1"/>
    <property type="molecule type" value="Genomic_DNA"/>
</dbReference>
<feature type="signal peptide" evidence="4">
    <location>
        <begin position="1"/>
        <end position="18"/>
    </location>
</feature>
<dbReference type="STRING" id="329046.A0A1Y2B795"/>
<dbReference type="InterPro" id="IPR034164">
    <property type="entry name" value="Pepsin-like_dom"/>
</dbReference>
<keyword evidence="3 6" id="KW-0645">Protease</keyword>
<dbReference type="PROSITE" id="PS51767">
    <property type="entry name" value="PEPTIDASE_A1"/>
    <property type="match status" value="1"/>
</dbReference>
<sequence>MQLTFLHLLLLLPSLTNAIPLWRSPERKKTPLVNHADALYTATVSFGNNQTFQVDLDTGSSDVWIRGSMCTSWPWDNSCGIFKRSLDTRDETLERTRHTWKTKYGSGSVHGHVYRGPVTLGGVTTDLNFGVSVRERGFQSTGDGLWGLAYPAINQIEGGNWVQAAGIKSFAFYFSDNVNGDFGELTINGVDETKFTGEIQYVPLIEETYYEFAPDGSFVINDVEIPMTGTRAIADTGTSLMLLPDDISDQVNQAIGATFVHHFGLYIIPCSAAKTGPAITVNIGQASIVLTASEYILDGGNGQDCVSGISKIGNLAHGGRSPQYILGDTFLRAAYSVHDIENKRIGFAQAVHPKGDKGLVGAGGVVNHEALLAQAAADRIVDDIKQGFNDVKESIKNFVSGDKEEDKGASL</sequence>
<dbReference type="PRINTS" id="PR00792">
    <property type="entry name" value="PEPSIN"/>
</dbReference>